<reference evidence="3" key="1">
    <citation type="submission" date="2016-10" db="EMBL/GenBank/DDBJ databases">
        <authorList>
            <person name="Varghese N."/>
            <person name="Submissions S."/>
        </authorList>
    </citation>
    <scope>NUCLEOTIDE SEQUENCE [LARGE SCALE GENOMIC DNA]</scope>
    <source>
        <strain evidence="3">CGMCC 4.6825</strain>
    </source>
</reference>
<dbReference type="AlphaFoldDB" id="A0A1H9UVY7"/>
<protein>
    <recommendedName>
        <fullName evidence="1">PIN like domain-containing protein</fullName>
    </recommendedName>
</protein>
<feature type="domain" description="PIN like" evidence="1">
    <location>
        <begin position="34"/>
        <end position="269"/>
    </location>
</feature>
<evidence type="ECO:0000313" key="2">
    <source>
        <dbReference type="EMBL" id="SES13499.1"/>
    </source>
</evidence>
<evidence type="ECO:0000259" key="1">
    <source>
        <dbReference type="Pfam" id="PF18476"/>
    </source>
</evidence>
<dbReference type="Proteomes" id="UP000182841">
    <property type="component" value="Unassembled WGS sequence"/>
</dbReference>
<sequence length="457" mass="51182">MSSEHGESRGLFSGFEGYRTPAPTEVRAALAHGVVVVDTNVLVDLYRMNRQVREDMLTVLEALSDRLWVPHQVLIEFWRNQQQPGVLGHHHVQARDTLTAMTKAHSSIGDSLKRWARAVHLSEDAPIRDELNQLEGELDATLSRLREVLERQAKVDQVPGAPDTSADPVIGKLEGLLQGKVGAAPTDEQLVRWISEARERAQRRQPPGFRDFDDGKPDQTAAGDYIVWRQLSAEVAARGKDVVFVTRDLKEDWWRTLAVSGDRLPRIELVHELRAETGQQLYMLEPSGLLDLAQDSLDLRGRVASTSVDALRQMESESSTIEWSEETLCYLLATLQHQSPVRFQVLLQAGRANGFVDRETVYRLGGYEPNRMLRGFTRPVATAARRLQALGLIRGTPEELLRAVYDGDVLAAGFDVPDYTIPILKRIAQNFDTHGVVTLETDTDDEDAEHDSEACED</sequence>
<dbReference type="EMBL" id="FOGO01000009">
    <property type="protein sequence ID" value="SES13499.1"/>
    <property type="molecule type" value="Genomic_DNA"/>
</dbReference>
<proteinExistence type="predicted"/>
<name>A0A1H9UVY7_9ACTN</name>
<organism evidence="2 3">
    <name type="scientific">Streptomyces qinglanensis</name>
    <dbReference type="NCBI Taxonomy" id="943816"/>
    <lineage>
        <taxon>Bacteria</taxon>
        <taxon>Bacillati</taxon>
        <taxon>Actinomycetota</taxon>
        <taxon>Actinomycetes</taxon>
        <taxon>Kitasatosporales</taxon>
        <taxon>Streptomycetaceae</taxon>
        <taxon>Streptomyces</taxon>
    </lineage>
</organism>
<accession>A0A1H9UVY7</accession>
<evidence type="ECO:0000313" key="3">
    <source>
        <dbReference type="Proteomes" id="UP000182841"/>
    </source>
</evidence>
<gene>
    <name evidence="2" type="ORF">SAMN05421870_109199</name>
</gene>
<dbReference type="Pfam" id="PF18476">
    <property type="entry name" value="PIN_8"/>
    <property type="match status" value="1"/>
</dbReference>
<keyword evidence="3" id="KW-1185">Reference proteome</keyword>
<dbReference type="InterPro" id="IPR041578">
    <property type="entry name" value="PIN_8"/>
</dbReference>